<reference evidence="1 2" key="1">
    <citation type="journal article" date="2020" name="Nature">
        <title>Six reference-quality genomes reveal evolution of bat adaptations.</title>
        <authorList>
            <person name="Jebb D."/>
            <person name="Huang Z."/>
            <person name="Pippel M."/>
            <person name="Hughes G.M."/>
            <person name="Lavrichenko K."/>
            <person name="Devanna P."/>
            <person name="Winkler S."/>
            <person name="Jermiin L.S."/>
            <person name="Skirmuntt E.C."/>
            <person name="Katzourakis A."/>
            <person name="Burkitt-Gray L."/>
            <person name="Ray D.A."/>
            <person name="Sullivan K.A.M."/>
            <person name="Roscito J.G."/>
            <person name="Kirilenko B.M."/>
            <person name="Davalos L.M."/>
            <person name="Corthals A.P."/>
            <person name="Power M.L."/>
            <person name="Jones G."/>
            <person name="Ransome R.D."/>
            <person name="Dechmann D.K.N."/>
            <person name="Locatelli A.G."/>
            <person name="Puechmaille S.J."/>
            <person name="Fedrigo O."/>
            <person name="Jarvis E.D."/>
            <person name="Hiller M."/>
            <person name="Vernes S.C."/>
            <person name="Myers E.W."/>
            <person name="Teeling E.C."/>
        </authorList>
    </citation>
    <scope>NUCLEOTIDE SEQUENCE [LARGE SCALE GENOMIC DNA]</scope>
    <source>
        <strain evidence="1">MRouAeg1</strain>
        <tissue evidence="1">Muscle</tissue>
    </source>
</reference>
<evidence type="ECO:0000313" key="2">
    <source>
        <dbReference type="Proteomes" id="UP000593571"/>
    </source>
</evidence>
<comment type="caution">
    <text evidence="1">The sequence shown here is derived from an EMBL/GenBank/DDBJ whole genome shotgun (WGS) entry which is preliminary data.</text>
</comment>
<dbReference type="AlphaFoldDB" id="A0A7J8JDA2"/>
<organism evidence="1 2">
    <name type="scientific">Rousettus aegyptiacus</name>
    <name type="common">Egyptian fruit bat</name>
    <name type="synonym">Pteropus aegyptiacus</name>
    <dbReference type="NCBI Taxonomy" id="9407"/>
    <lineage>
        <taxon>Eukaryota</taxon>
        <taxon>Metazoa</taxon>
        <taxon>Chordata</taxon>
        <taxon>Craniata</taxon>
        <taxon>Vertebrata</taxon>
        <taxon>Euteleostomi</taxon>
        <taxon>Mammalia</taxon>
        <taxon>Eutheria</taxon>
        <taxon>Laurasiatheria</taxon>
        <taxon>Chiroptera</taxon>
        <taxon>Yinpterochiroptera</taxon>
        <taxon>Pteropodoidea</taxon>
        <taxon>Pteropodidae</taxon>
        <taxon>Rousettinae</taxon>
        <taxon>Rousettus</taxon>
    </lineage>
</organism>
<keyword evidence="1" id="KW-0547">Nucleotide-binding</keyword>
<dbReference type="Proteomes" id="UP000593571">
    <property type="component" value="Unassembled WGS sequence"/>
</dbReference>
<keyword evidence="2" id="KW-1185">Reference proteome</keyword>
<sequence length="162" mass="18361">MHHLPRRKGSDLELLTESGIETGTASLPHLKIESGIVQGIGVEEVAGLVPGPGPSLRKENDGIKNENEIRSGIGIRKTEIGIRMGTDGTRTGNDPVYLLVEEKILNLGKTETLRRMKRMNMVIRSQRPSHYPWRNFWPRKRLRRKLRLSPSSSPKQKERLKP</sequence>
<proteinExistence type="predicted"/>
<keyword evidence="1" id="KW-0067">ATP-binding</keyword>
<accession>A0A7J8JDA2</accession>
<keyword evidence="1" id="KW-0347">Helicase</keyword>
<evidence type="ECO:0000313" key="1">
    <source>
        <dbReference type="EMBL" id="KAF6494511.1"/>
    </source>
</evidence>
<gene>
    <name evidence="1" type="ORF">HJG63_003746</name>
</gene>
<name>A0A7J8JDA2_ROUAE</name>
<protein>
    <submittedName>
        <fullName evidence="1">DEAD-box helicase 23</fullName>
    </submittedName>
</protein>
<dbReference type="EMBL" id="JACASE010000002">
    <property type="protein sequence ID" value="KAF6494511.1"/>
    <property type="molecule type" value="Genomic_DNA"/>
</dbReference>
<dbReference type="GO" id="GO:0004386">
    <property type="term" value="F:helicase activity"/>
    <property type="evidence" value="ECO:0007669"/>
    <property type="project" value="UniProtKB-KW"/>
</dbReference>
<keyword evidence="1" id="KW-0378">Hydrolase</keyword>